<comment type="caution">
    <text evidence="1">The sequence shown here is derived from an EMBL/GenBank/DDBJ whole genome shotgun (WGS) entry which is preliminary data.</text>
</comment>
<proteinExistence type="predicted"/>
<name>A0ACB8SN85_9AGAM</name>
<organism evidence="1 2">
    <name type="scientific">Artomyces pyxidatus</name>
    <dbReference type="NCBI Taxonomy" id="48021"/>
    <lineage>
        <taxon>Eukaryota</taxon>
        <taxon>Fungi</taxon>
        <taxon>Dikarya</taxon>
        <taxon>Basidiomycota</taxon>
        <taxon>Agaricomycotina</taxon>
        <taxon>Agaricomycetes</taxon>
        <taxon>Russulales</taxon>
        <taxon>Auriscalpiaceae</taxon>
        <taxon>Artomyces</taxon>
    </lineage>
</organism>
<reference evidence="1" key="2">
    <citation type="journal article" date="2022" name="New Phytol.">
        <title>Evolutionary transition to the ectomycorrhizal habit in the genomes of a hyperdiverse lineage of mushroom-forming fungi.</title>
        <authorList>
            <person name="Looney B."/>
            <person name="Miyauchi S."/>
            <person name="Morin E."/>
            <person name="Drula E."/>
            <person name="Courty P.E."/>
            <person name="Kohler A."/>
            <person name="Kuo A."/>
            <person name="LaButti K."/>
            <person name="Pangilinan J."/>
            <person name="Lipzen A."/>
            <person name="Riley R."/>
            <person name="Andreopoulos W."/>
            <person name="He G."/>
            <person name="Johnson J."/>
            <person name="Nolan M."/>
            <person name="Tritt A."/>
            <person name="Barry K.W."/>
            <person name="Grigoriev I.V."/>
            <person name="Nagy L.G."/>
            <person name="Hibbett D."/>
            <person name="Henrissat B."/>
            <person name="Matheny P.B."/>
            <person name="Labbe J."/>
            <person name="Martin F.M."/>
        </authorList>
    </citation>
    <scope>NUCLEOTIDE SEQUENCE</scope>
    <source>
        <strain evidence="1">HHB10654</strain>
    </source>
</reference>
<evidence type="ECO:0000313" key="1">
    <source>
        <dbReference type="EMBL" id="KAI0057405.1"/>
    </source>
</evidence>
<protein>
    <submittedName>
        <fullName evidence="1">Uncharacterized protein</fullName>
    </submittedName>
</protein>
<gene>
    <name evidence="1" type="ORF">BV25DRAFT_1920123</name>
</gene>
<evidence type="ECO:0000313" key="2">
    <source>
        <dbReference type="Proteomes" id="UP000814140"/>
    </source>
</evidence>
<dbReference type="EMBL" id="MU277247">
    <property type="protein sequence ID" value="KAI0057405.1"/>
    <property type="molecule type" value="Genomic_DNA"/>
</dbReference>
<dbReference type="Proteomes" id="UP000814140">
    <property type="component" value="Unassembled WGS sequence"/>
</dbReference>
<keyword evidence="2" id="KW-1185">Reference proteome</keyword>
<sequence length="384" mass="43788">MALILTQSSLPQDDGLPYYTKSPLSNLCVRQHKRLERHHQVTRHWHKLEVNRNDLHPELRTSKAESGPPQYAHQSTRTDYGAPFDDTDADVILESCDKILFFVYKSILCKASPFFKAKFSASRFQQNKDVRPHLTLPENGATLALLLTLCYPLEDPDLVDLEAIAVLLAAAKKYDMARAHAVASRSFRETPLLRQHPAKAFGIACDFGLEEQARIAARTSLQQPFSLEYLQEDVRYLDGRALWALMTYRKKCKDAVISLTRDSVWIGERAQELWDWTGWSPGCACHRGSKLFDNDNAKWQACAAWAGYMQDMEQLMARLSNEAAIVRDEVGPRGILLSPALYKEAESCDECMRIVDKSLIRFSTVFAVEVRWRISQLKIDLSMF</sequence>
<reference evidence="1" key="1">
    <citation type="submission" date="2021-03" db="EMBL/GenBank/DDBJ databases">
        <authorList>
            <consortium name="DOE Joint Genome Institute"/>
            <person name="Ahrendt S."/>
            <person name="Looney B.P."/>
            <person name="Miyauchi S."/>
            <person name="Morin E."/>
            <person name="Drula E."/>
            <person name="Courty P.E."/>
            <person name="Chicoki N."/>
            <person name="Fauchery L."/>
            <person name="Kohler A."/>
            <person name="Kuo A."/>
            <person name="Labutti K."/>
            <person name="Pangilinan J."/>
            <person name="Lipzen A."/>
            <person name="Riley R."/>
            <person name="Andreopoulos W."/>
            <person name="He G."/>
            <person name="Johnson J."/>
            <person name="Barry K.W."/>
            <person name="Grigoriev I.V."/>
            <person name="Nagy L."/>
            <person name="Hibbett D."/>
            <person name="Henrissat B."/>
            <person name="Matheny P.B."/>
            <person name="Labbe J."/>
            <person name="Martin F."/>
        </authorList>
    </citation>
    <scope>NUCLEOTIDE SEQUENCE</scope>
    <source>
        <strain evidence="1">HHB10654</strain>
    </source>
</reference>
<accession>A0ACB8SN85</accession>